<evidence type="ECO:0000313" key="3">
    <source>
        <dbReference type="EMBL" id="MDC8783772.1"/>
    </source>
</evidence>
<name>A0ABT5KPR8_9BURK</name>
<reference evidence="3 4" key="1">
    <citation type="submission" date="2022-10" db="EMBL/GenBank/DDBJ databases">
        <title>paucibacter sp. hw8 Genome sequencing.</title>
        <authorList>
            <person name="Park S."/>
        </authorList>
    </citation>
    <scope>NUCLEOTIDE SEQUENCE [LARGE SCALE GENOMIC DNA]</scope>
    <source>
        <strain evidence="4">hw8</strain>
    </source>
</reference>
<dbReference type="RefSeq" id="WP_273594886.1">
    <property type="nucleotide sequence ID" value="NZ_JAQQXS010000001.1"/>
</dbReference>
<feature type="compositionally biased region" description="Low complexity" evidence="1">
    <location>
        <begin position="88"/>
        <end position="116"/>
    </location>
</feature>
<proteinExistence type="predicted"/>
<keyword evidence="2" id="KW-0812">Transmembrane</keyword>
<dbReference type="EMBL" id="JAQQXS010000001">
    <property type="protein sequence ID" value="MDC8783772.1"/>
    <property type="molecule type" value="Genomic_DNA"/>
</dbReference>
<organism evidence="3 4">
    <name type="scientific">Roseateles koreensis</name>
    <dbReference type="NCBI Taxonomy" id="2987526"/>
    <lineage>
        <taxon>Bacteria</taxon>
        <taxon>Pseudomonadati</taxon>
        <taxon>Pseudomonadota</taxon>
        <taxon>Betaproteobacteria</taxon>
        <taxon>Burkholderiales</taxon>
        <taxon>Sphaerotilaceae</taxon>
        <taxon>Roseateles</taxon>
    </lineage>
</organism>
<dbReference type="Proteomes" id="UP001219862">
    <property type="component" value="Unassembled WGS sequence"/>
</dbReference>
<keyword evidence="2" id="KW-1133">Transmembrane helix</keyword>
<accession>A0ABT5KPR8</accession>
<feature type="region of interest" description="Disordered" evidence="1">
    <location>
        <begin position="61"/>
        <end position="116"/>
    </location>
</feature>
<keyword evidence="2" id="KW-0472">Membrane</keyword>
<feature type="compositionally biased region" description="Polar residues" evidence="1">
    <location>
        <begin position="1"/>
        <end position="11"/>
    </location>
</feature>
<feature type="transmembrane region" description="Helical" evidence="2">
    <location>
        <begin position="21"/>
        <end position="42"/>
    </location>
</feature>
<evidence type="ECO:0000256" key="1">
    <source>
        <dbReference type="SAM" id="MobiDB-lite"/>
    </source>
</evidence>
<feature type="region of interest" description="Disordered" evidence="1">
    <location>
        <begin position="1"/>
        <end position="21"/>
    </location>
</feature>
<sequence>MNRLLTQTVKPNESEKPQGANSAPVLAAFTFIVLIGGAALWWQLTTSVPGAGTERHLHNVVSTPPSRLPIEPANANDRAPQATQTFGTEDTTQSTLTATATPDTPAPAQTPTRITR</sequence>
<protein>
    <submittedName>
        <fullName evidence="3">Uncharacterized protein</fullName>
    </submittedName>
</protein>
<evidence type="ECO:0000256" key="2">
    <source>
        <dbReference type="SAM" id="Phobius"/>
    </source>
</evidence>
<keyword evidence="4" id="KW-1185">Reference proteome</keyword>
<gene>
    <name evidence="3" type="ORF">PRZ01_01025</name>
</gene>
<comment type="caution">
    <text evidence="3">The sequence shown here is derived from an EMBL/GenBank/DDBJ whole genome shotgun (WGS) entry which is preliminary data.</text>
</comment>
<evidence type="ECO:0000313" key="4">
    <source>
        <dbReference type="Proteomes" id="UP001219862"/>
    </source>
</evidence>